<dbReference type="InterPro" id="IPR006047">
    <property type="entry name" value="GH13_cat_dom"/>
</dbReference>
<dbReference type="FunFam" id="2.60.40.10:FF:000169">
    <property type="entry name" value="1,4-alpha-glucan branching enzyme GlgB"/>
    <property type="match status" value="1"/>
</dbReference>
<dbReference type="FunFam" id="3.20.20.80:FF:000003">
    <property type="entry name" value="1,4-alpha-glucan branching enzyme GlgB"/>
    <property type="match status" value="1"/>
</dbReference>
<keyword evidence="6 10" id="KW-0328">Glycosyltransferase</keyword>
<evidence type="ECO:0000313" key="14">
    <source>
        <dbReference type="Proteomes" id="UP000582837"/>
    </source>
</evidence>
<dbReference type="InterPro" id="IPR004193">
    <property type="entry name" value="Glyco_hydro_13_N"/>
</dbReference>
<dbReference type="CDD" id="cd02855">
    <property type="entry name" value="E_set_GBE_prok_N"/>
    <property type="match status" value="1"/>
</dbReference>
<evidence type="ECO:0000256" key="1">
    <source>
        <dbReference type="ARBA" id="ARBA00000826"/>
    </source>
</evidence>
<dbReference type="GO" id="GO:0005978">
    <property type="term" value="P:glycogen biosynthetic process"/>
    <property type="evidence" value="ECO:0007669"/>
    <property type="project" value="UniProtKB-UniRule"/>
</dbReference>
<sequence length="736" mass="83170">MASATLFHDVQQILTAEHPDPFRVLGMHTVSLGGELRLVVRTFQPGATAVSVTDEEGAEVAVMECGHEAGFFEAILPRGTSAFPYQLQVTWPEAGEPALMGDAFAFGPQIGEFDLYLMAEGTHLRLWDVLGAHPMTIDGVQGVHFGVWAPGARRVSVVGEFNLWDGRRHPMRLHPAQGVWEIFIPGVQDESLYRYEILPHQGSAFLKSDPLAFTAEVRPATASKVADLTKYEWNDAEWMRSRQEGDWCNRPMSIYEVHPGSWKRVPGEDDRPLTWREMAVDLVDYVADMGFTHVEFLPVMEHPYDPSWGYQVTGYFAPTSRFGGPDDFRYLVDALHQRGIGVILDWVPAHFPKDAFALRRFDGSALYEHADPRQGEHPEWGTLIFNFGRNEVRNFLISNALFWLDEYHADGLRVDAVASMLYLDYSRGPGQWVPNQYGGRENLEAVAFLQQLNTTVRDRHPGALMIAEESTAWPGVTQLAHLGGLGFHLKWNMGWMHDNLSFMSEQAIHRKYHFNLLTFSLMYAFSEKYVLPLSHDEVVHLKGSLMGKMPGDAWQKAANLRLMLGMMWGHPGKKLLFMGGEIGQWGEWNENRSLDWHLLADPLNAGVQRWMRDLNALYKREPAFWETDFSHEGFEWVDFRDVEQSVLSFVRRGGESGHELLFVCNFTPVPRYAYHVGAPSAGRWREVLNSDAEPYGGSNVGNGGVTETVPLAVHGREQALPLTLPPLGILILQRED</sequence>
<dbReference type="InterPro" id="IPR006407">
    <property type="entry name" value="GlgB"/>
</dbReference>
<dbReference type="NCBIfam" id="TIGR01515">
    <property type="entry name" value="branching_enzym"/>
    <property type="match status" value="1"/>
</dbReference>
<dbReference type="SMART" id="SM00642">
    <property type="entry name" value="Aamy"/>
    <property type="match status" value="1"/>
</dbReference>
<comment type="catalytic activity">
    <reaction evidence="1 10">
        <text>Transfers a segment of a (1-&gt;4)-alpha-D-glucan chain to a primary hydroxy group in a similar glucan chain.</text>
        <dbReference type="EC" id="2.4.1.18"/>
    </reaction>
</comment>
<evidence type="ECO:0000256" key="10">
    <source>
        <dbReference type="HAMAP-Rule" id="MF_00685"/>
    </source>
</evidence>
<reference evidence="13 14" key="1">
    <citation type="submission" date="2020-08" db="EMBL/GenBank/DDBJ databases">
        <title>Genomic Encyclopedia of Type Strains, Phase IV (KMG-IV): sequencing the most valuable type-strain genomes for metagenomic binning, comparative biology and taxonomic classification.</title>
        <authorList>
            <person name="Goeker M."/>
        </authorList>
    </citation>
    <scope>NUCLEOTIDE SEQUENCE [LARGE SCALE GENOMIC DNA]</scope>
    <source>
        <strain evidence="13 14">DSM 29007</strain>
    </source>
</reference>
<dbReference type="EC" id="2.4.1.18" evidence="10"/>
<dbReference type="Gene3D" id="3.20.20.80">
    <property type="entry name" value="Glycosidases"/>
    <property type="match status" value="1"/>
</dbReference>
<dbReference type="InterPro" id="IPR037439">
    <property type="entry name" value="Branching_enzy"/>
</dbReference>
<name>A0A841GYV4_9BACT</name>
<dbReference type="PANTHER" id="PTHR43651:SF3">
    <property type="entry name" value="1,4-ALPHA-GLUCAN-BRANCHING ENZYME"/>
    <property type="match status" value="1"/>
</dbReference>
<comment type="pathway">
    <text evidence="3 10">Glycan biosynthesis; glycogen biosynthesis.</text>
</comment>
<dbReference type="CDD" id="cd11322">
    <property type="entry name" value="AmyAc_Glg_BE"/>
    <property type="match status" value="1"/>
</dbReference>
<dbReference type="InterPro" id="IPR013780">
    <property type="entry name" value="Glyco_hydro_b"/>
</dbReference>
<feature type="domain" description="Glycosyl hydrolase family 13 catalytic" evidence="12">
    <location>
        <begin position="256"/>
        <end position="624"/>
    </location>
</feature>
<accession>A0A841GYV4</accession>
<gene>
    <name evidence="10" type="primary">glgB</name>
    <name evidence="13" type="ORF">HNQ61_002549</name>
</gene>
<evidence type="ECO:0000256" key="3">
    <source>
        <dbReference type="ARBA" id="ARBA00004964"/>
    </source>
</evidence>
<dbReference type="RefSeq" id="WP_170033343.1">
    <property type="nucleotide sequence ID" value="NZ_JABDTL010000001.1"/>
</dbReference>
<dbReference type="GO" id="GO:0004553">
    <property type="term" value="F:hydrolase activity, hydrolyzing O-glycosyl compounds"/>
    <property type="evidence" value="ECO:0007669"/>
    <property type="project" value="InterPro"/>
</dbReference>
<evidence type="ECO:0000256" key="8">
    <source>
        <dbReference type="ARBA" id="ARBA00023056"/>
    </source>
</evidence>
<keyword evidence="5 10" id="KW-0321">Glycogen metabolism</keyword>
<dbReference type="SUPFAM" id="SSF81296">
    <property type="entry name" value="E set domains"/>
    <property type="match status" value="2"/>
</dbReference>
<dbReference type="PIRSF" id="PIRSF000463">
    <property type="entry name" value="GlgB"/>
    <property type="match status" value="1"/>
</dbReference>
<dbReference type="FunFam" id="2.60.40.1180:FF:000002">
    <property type="entry name" value="1,4-alpha-glucan branching enzyme GlgB"/>
    <property type="match status" value="1"/>
</dbReference>
<dbReference type="Proteomes" id="UP000582837">
    <property type="component" value="Unassembled WGS sequence"/>
</dbReference>
<dbReference type="Pfam" id="PF02922">
    <property type="entry name" value="CBM_48"/>
    <property type="match status" value="1"/>
</dbReference>
<comment type="similarity">
    <text evidence="4 10">Belongs to the glycosyl hydrolase 13 family. GlgB subfamily.</text>
</comment>
<dbReference type="UniPathway" id="UPA00164"/>
<dbReference type="InterPro" id="IPR017853">
    <property type="entry name" value="GH"/>
</dbReference>
<dbReference type="EMBL" id="JACHIA010000006">
    <property type="protein sequence ID" value="MBB6070927.1"/>
    <property type="molecule type" value="Genomic_DNA"/>
</dbReference>
<dbReference type="Pfam" id="PF22019">
    <property type="entry name" value="GlgB_N"/>
    <property type="match status" value="1"/>
</dbReference>
<dbReference type="InterPro" id="IPR006048">
    <property type="entry name" value="A-amylase/branching_C"/>
</dbReference>
<dbReference type="InterPro" id="IPR054169">
    <property type="entry name" value="GlgB_N"/>
</dbReference>
<comment type="function">
    <text evidence="2 10">Catalyzes the formation of the alpha-1,6-glucosidic linkages in glycogen by scission of a 1,4-alpha-linked oligosaccharide from growing alpha-1,4-glucan chains and the subsequent attachment of the oligosaccharide to the alpha-1,6 position.</text>
</comment>
<dbReference type="PANTHER" id="PTHR43651">
    <property type="entry name" value="1,4-ALPHA-GLUCAN-BRANCHING ENZYME"/>
    <property type="match status" value="1"/>
</dbReference>
<evidence type="ECO:0000256" key="6">
    <source>
        <dbReference type="ARBA" id="ARBA00022676"/>
    </source>
</evidence>
<dbReference type="InterPro" id="IPR014756">
    <property type="entry name" value="Ig_E-set"/>
</dbReference>
<evidence type="ECO:0000256" key="11">
    <source>
        <dbReference type="PIRSR" id="PIRSR000463-1"/>
    </source>
</evidence>
<dbReference type="NCBIfam" id="NF003811">
    <property type="entry name" value="PRK05402.1"/>
    <property type="match status" value="1"/>
</dbReference>
<dbReference type="HAMAP" id="MF_00685">
    <property type="entry name" value="GlgB"/>
    <property type="match status" value="1"/>
</dbReference>
<dbReference type="InterPro" id="IPR044143">
    <property type="entry name" value="GlgB_N_E_set_prok"/>
</dbReference>
<evidence type="ECO:0000256" key="5">
    <source>
        <dbReference type="ARBA" id="ARBA00022600"/>
    </source>
</evidence>
<dbReference type="InterPro" id="IPR013783">
    <property type="entry name" value="Ig-like_fold"/>
</dbReference>
<dbReference type="Pfam" id="PF00128">
    <property type="entry name" value="Alpha-amylase"/>
    <property type="match status" value="1"/>
</dbReference>
<comment type="caution">
    <text evidence="13">The sequence shown here is derived from an EMBL/GenBank/DDBJ whole genome shotgun (WGS) entry which is preliminary data.</text>
</comment>
<dbReference type="SUPFAM" id="SSF51011">
    <property type="entry name" value="Glycosyl hydrolase domain"/>
    <property type="match status" value="1"/>
</dbReference>
<feature type="active site" description="Nucleophile" evidence="10 11">
    <location>
        <position position="415"/>
    </location>
</feature>
<keyword evidence="9 10" id="KW-0119">Carbohydrate metabolism</keyword>
<dbReference type="SUPFAM" id="SSF51445">
    <property type="entry name" value="(Trans)glycosidases"/>
    <property type="match status" value="1"/>
</dbReference>
<dbReference type="Gene3D" id="2.60.40.10">
    <property type="entry name" value="Immunoglobulins"/>
    <property type="match status" value="2"/>
</dbReference>
<evidence type="ECO:0000256" key="4">
    <source>
        <dbReference type="ARBA" id="ARBA00009000"/>
    </source>
</evidence>
<comment type="subunit">
    <text evidence="10">Monomer.</text>
</comment>
<dbReference type="Gene3D" id="2.60.40.1180">
    <property type="entry name" value="Golgi alpha-mannosidase II"/>
    <property type="match status" value="1"/>
</dbReference>
<dbReference type="GO" id="GO:0043169">
    <property type="term" value="F:cation binding"/>
    <property type="evidence" value="ECO:0007669"/>
    <property type="project" value="InterPro"/>
</dbReference>
<dbReference type="NCBIfam" id="NF008967">
    <property type="entry name" value="PRK12313.1"/>
    <property type="match status" value="1"/>
</dbReference>
<proteinExistence type="inferred from homology"/>
<keyword evidence="8 10" id="KW-0320">Glycogen biosynthesis</keyword>
<feature type="active site" description="Proton donor" evidence="10 11">
    <location>
        <position position="468"/>
    </location>
</feature>
<evidence type="ECO:0000259" key="12">
    <source>
        <dbReference type="SMART" id="SM00642"/>
    </source>
</evidence>
<keyword evidence="14" id="KW-1185">Reference proteome</keyword>
<evidence type="ECO:0000313" key="13">
    <source>
        <dbReference type="EMBL" id="MBB6070927.1"/>
    </source>
</evidence>
<dbReference type="GO" id="GO:0005829">
    <property type="term" value="C:cytosol"/>
    <property type="evidence" value="ECO:0007669"/>
    <property type="project" value="TreeGrafter"/>
</dbReference>
<dbReference type="Pfam" id="PF02806">
    <property type="entry name" value="Alpha-amylase_C"/>
    <property type="match status" value="1"/>
</dbReference>
<keyword evidence="7 10" id="KW-0808">Transferase</keyword>
<organism evidence="13 14">
    <name type="scientific">Longimicrobium terrae</name>
    <dbReference type="NCBI Taxonomy" id="1639882"/>
    <lineage>
        <taxon>Bacteria</taxon>
        <taxon>Pseudomonadati</taxon>
        <taxon>Gemmatimonadota</taxon>
        <taxon>Longimicrobiia</taxon>
        <taxon>Longimicrobiales</taxon>
        <taxon>Longimicrobiaceae</taxon>
        <taxon>Longimicrobium</taxon>
    </lineage>
</organism>
<evidence type="ECO:0000256" key="7">
    <source>
        <dbReference type="ARBA" id="ARBA00022679"/>
    </source>
</evidence>
<evidence type="ECO:0000256" key="2">
    <source>
        <dbReference type="ARBA" id="ARBA00002953"/>
    </source>
</evidence>
<dbReference type="GO" id="GO:0003844">
    <property type="term" value="F:1,4-alpha-glucan branching enzyme activity"/>
    <property type="evidence" value="ECO:0007669"/>
    <property type="project" value="UniProtKB-UniRule"/>
</dbReference>
<evidence type="ECO:0000256" key="9">
    <source>
        <dbReference type="ARBA" id="ARBA00023277"/>
    </source>
</evidence>
<protein>
    <recommendedName>
        <fullName evidence="10">1,4-alpha-glucan branching enzyme GlgB</fullName>
        <ecNumber evidence="10">2.4.1.18</ecNumber>
    </recommendedName>
    <alternativeName>
        <fullName evidence="10">1,4-alpha-D-glucan:1,4-alpha-D-glucan 6-glucosyl-transferase</fullName>
    </alternativeName>
    <alternativeName>
        <fullName evidence="10">Alpha-(1-&gt;4)-glucan branching enzyme</fullName>
    </alternativeName>
    <alternativeName>
        <fullName evidence="10">Glycogen branching enzyme</fullName>
        <shortName evidence="10">BE</shortName>
    </alternativeName>
</protein>
<dbReference type="AlphaFoldDB" id="A0A841GYV4"/>